<comment type="caution">
    <text evidence="1">The sequence shown here is derived from an EMBL/GenBank/DDBJ whole genome shotgun (WGS) entry which is preliminary data.</text>
</comment>
<protein>
    <submittedName>
        <fullName evidence="1">Uncharacterized protein</fullName>
    </submittedName>
</protein>
<reference evidence="1" key="1">
    <citation type="journal article" date="2015" name="Nature">
        <title>Complex archaea that bridge the gap between prokaryotes and eukaryotes.</title>
        <authorList>
            <person name="Spang A."/>
            <person name="Saw J.H."/>
            <person name="Jorgensen S.L."/>
            <person name="Zaremba-Niedzwiedzka K."/>
            <person name="Martijn J."/>
            <person name="Lind A.E."/>
            <person name="van Eijk R."/>
            <person name="Schleper C."/>
            <person name="Guy L."/>
            <person name="Ettema T.J."/>
        </authorList>
    </citation>
    <scope>NUCLEOTIDE SEQUENCE</scope>
</reference>
<evidence type="ECO:0000313" key="1">
    <source>
        <dbReference type="EMBL" id="KKK97038.1"/>
    </source>
</evidence>
<dbReference type="EMBL" id="LAZR01046223">
    <property type="protein sequence ID" value="KKK97038.1"/>
    <property type="molecule type" value="Genomic_DNA"/>
</dbReference>
<proteinExistence type="predicted"/>
<organism evidence="1">
    <name type="scientific">marine sediment metagenome</name>
    <dbReference type="NCBI Taxonomy" id="412755"/>
    <lineage>
        <taxon>unclassified sequences</taxon>
        <taxon>metagenomes</taxon>
        <taxon>ecological metagenomes</taxon>
    </lineage>
</organism>
<sequence length="221" mass="24997">MEPVTRLRVGIYGHIKTGKTTFALKGWPTPLIHYDLDMGFERAEAELSAYRITKLPVHQPMALYIANAITQGADIITKPYPTPIKWAGKPEGNVNMWNELAEDLRIGHENEDVKTIVIDTSSMMHKIRTAAQLEFVQRTSPQRVNLIQIEYGQRNDDMRGTHNAAKSYGKNLVLVHHISPVYEDVLTPRGPESRVVPGRFTWDGFGEMGRYVDAILQSTKI</sequence>
<gene>
    <name evidence="1" type="ORF">LCGC14_2656740</name>
</gene>
<accession>A0A0F8ZTA4</accession>
<feature type="non-terminal residue" evidence="1">
    <location>
        <position position="221"/>
    </location>
</feature>
<dbReference type="Pfam" id="PF13479">
    <property type="entry name" value="AAA_24"/>
    <property type="match status" value="1"/>
</dbReference>
<name>A0A0F8ZTA4_9ZZZZ</name>
<dbReference type="AlphaFoldDB" id="A0A0F8ZTA4"/>